<reference evidence="7 8" key="1">
    <citation type="journal article" date="2009" name="PLoS Genet.">
        <title>The Bifidobacterium dentium Bd1 genome sequence reflects its genetic adaptation to the human oral cavity.</title>
        <authorList>
            <person name="Ventura M."/>
            <person name="Turroni F."/>
            <person name="Zomer A."/>
            <person name="Foroni E."/>
            <person name="Giubellini V."/>
            <person name="Bottacini F."/>
            <person name="Canchaya C."/>
            <person name="Claesson M.J."/>
            <person name="He F."/>
            <person name="Mantzourani M."/>
            <person name="Mulas L."/>
            <person name="Ferrarini A."/>
            <person name="Gao B."/>
            <person name="Delledonne M."/>
            <person name="Henrissat B."/>
            <person name="Coutinho P."/>
            <person name="Oggioni M."/>
            <person name="Gupta R.S."/>
            <person name="Zhang Z."/>
            <person name="Beighton D."/>
            <person name="Fitzgerald G.F."/>
            <person name="O'Toole P.W."/>
            <person name="van Sinderen D."/>
        </authorList>
    </citation>
    <scope>NUCLEOTIDE SEQUENCE [LARGE SCALE GENOMIC DNA]</scope>
    <source>
        <strain evidence="8">ATCC 27534 / DSM 20436 / JCM 1195 / Bd1</strain>
    </source>
</reference>
<keyword evidence="4" id="KW-0472">Membrane</keyword>
<dbReference type="GO" id="GO:0055085">
    <property type="term" value="P:transmembrane transport"/>
    <property type="evidence" value="ECO:0007669"/>
    <property type="project" value="InterPro"/>
</dbReference>
<dbReference type="PROSITE" id="PS50928">
    <property type="entry name" value="ABC_TM1"/>
    <property type="match status" value="1"/>
</dbReference>
<sequence>MACLFVMPRDLMEAATIDGAGHLRAFRLIQLPLALPAISSPGILTFLVT</sequence>
<keyword evidence="2" id="KW-0812">Transmembrane</keyword>
<dbReference type="HOGENOM" id="CLU_3132825_0_0_11"/>
<dbReference type="AlphaFoldDB" id="D2Q7L6"/>
<accession>D2Q7L6</accession>
<dbReference type="STRING" id="401473.BDP_2223"/>
<evidence type="ECO:0000256" key="2">
    <source>
        <dbReference type="ARBA" id="ARBA00022692"/>
    </source>
</evidence>
<organism evidence="7 8">
    <name type="scientific">Bifidobacterium dentium (strain ATCC 27534 / DSM 20436 / JCM 1195 / Bd1)</name>
    <dbReference type="NCBI Taxonomy" id="401473"/>
    <lineage>
        <taxon>Bacteria</taxon>
        <taxon>Bacillati</taxon>
        <taxon>Actinomycetota</taxon>
        <taxon>Actinomycetes</taxon>
        <taxon>Bifidobacteriales</taxon>
        <taxon>Bifidobacteriaceae</taxon>
        <taxon>Bifidobacterium</taxon>
    </lineage>
</organism>
<evidence type="ECO:0000256" key="4">
    <source>
        <dbReference type="ARBA" id="ARBA00023136"/>
    </source>
</evidence>
<name>D2Q7L6_BIFDB</name>
<dbReference type="Gene3D" id="1.10.3720.10">
    <property type="entry name" value="MetI-like"/>
    <property type="match status" value="1"/>
</dbReference>
<evidence type="ECO:0000259" key="6">
    <source>
        <dbReference type="PROSITE" id="PS50928"/>
    </source>
</evidence>
<dbReference type="GO" id="GO:0005886">
    <property type="term" value="C:plasma membrane"/>
    <property type="evidence" value="ECO:0007669"/>
    <property type="project" value="UniProtKB-SubCell"/>
</dbReference>
<gene>
    <name evidence="7" type="ordered locus">BDP_2223</name>
</gene>
<evidence type="ECO:0000256" key="5">
    <source>
        <dbReference type="RuleBase" id="RU363032"/>
    </source>
</evidence>
<dbReference type="SUPFAM" id="SSF161098">
    <property type="entry name" value="MetI-like"/>
    <property type="match status" value="1"/>
</dbReference>
<dbReference type="Pfam" id="PF00528">
    <property type="entry name" value="BPD_transp_1"/>
    <property type="match status" value="1"/>
</dbReference>
<feature type="domain" description="ABC transmembrane type-1" evidence="6">
    <location>
        <begin position="1"/>
        <end position="49"/>
    </location>
</feature>
<proteinExistence type="inferred from homology"/>
<evidence type="ECO:0000313" key="8">
    <source>
        <dbReference type="Proteomes" id="UP000008693"/>
    </source>
</evidence>
<comment type="similarity">
    <text evidence="5">Belongs to the binding-protein-dependent transport system permease family.</text>
</comment>
<dbReference type="InterPro" id="IPR000515">
    <property type="entry name" value="MetI-like"/>
</dbReference>
<comment type="subcellular location">
    <subcellularLocation>
        <location evidence="5">Cell membrane</location>
        <topology evidence="5">Multi-pass membrane protein</topology>
    </subcellularLocation>
    <subcellularLocation>
        <location evidence="1">Membrane</location>
        <topology evidence="1">Multi-pass membrane protein</topology>
    </subcellularLocation>
</comment>
<keyword evidence="5" id="KW-0813">Transport</keyword>
<evidence type="ECO:0000256" key="3">
    <source>
        <dbReference type="ARBA" id="ARBA00022989"/>
    </source>
</evidence>
<protein>
    <submittedName>
        <fullName evidence="7">Permease protein of ABC transporter system for sugars</fullName>
    </submittedName>
</protein>
<evidence type="ECO:0000313" key="7">
    <source>
        <dbReference type="EMBL" id="ADB10778.1"/>
    </source>
</evidence>
<dbReference type="Proteomes" id="UP000008693">
    <property type="component" value="Chromosome"/>
</dbReference>
<dbReference type="RefSeq" id="WP_003838473.1">
    <property type="nucleotide sequence ID" value="NC_013714.1"/>
</dbReference>
<dbReference type="KEGG" id="bde:BDP_2223"/>
<keyword evidence="3" id="KW-1133">Transmembrane helix</keyword>
<dbReference type="InterPro" id="IPR035906">
    <property type="entry name" value="MetI-like_sf"/>
</dbReference>
<dbReference type="EMBL" id="CP001750">
    <property type="protein sequence ID" value="ADB10778.1"/>
    <property type="molecule type" value="Genomic_DNA"/>
</dbReference>
<evidence type="ECO:0000256" key="1">
    <source>
        <dbReference type="ARBA" id="ARBA00004141"/>
    </source>
</evidence>
<keyword evidence="8" id="KW-1185">Reference proteome</keyword>